<dbReference type="InterPro" id="IPR051538">
    <property type="entry name" value="Acyl-CoA_Synth/Transferase"/>
</dbReference>
<evidence type="ECO:0000256" key="1">
    <source>
        <dbReference type="ARBA" id="ARBA00022598"/>
    </source>
</evidence>
<evidence type="ECO:0000259" key="4">
    <source>
        <dbReference type="Pfam" id="PF13607"/>
    </source>
</evidence>
<dbReference type="GO" id="GO:0005524">
    <property type="term" value="F:ATP binding"/>
    <property type="evidence" value="ECO:0007669"/>
    <property type="project" value="UniProtKB-KW"/>
</dbReference>
<dbReference type="GO" id="GO:0042410">
    <property type="term" value="F:6-carboxyhexanoate-CoA ligase activity"/>
    <property type="evidence" value="ECO:0007669"/>
    <property type="project" value="UniProtKB-EC"/>
</dbReference>
<dbReference type="PANTHER" id="PTHR43334">
    <property type="entry name" value="ACETATE--COA LIGASE [ADP-FORMING]"/>
    <property type="match status" value="1"/>
</dbReference>
<dbReference type="SUPFAM" id="SSF52210">
    <property type="entry name" value="Succinyl-CoA synthetase domains"/>
    <property type="match status" value="1"/>
</dbReference>
<dbReference type="EMBL" id="LT934425">
    <property type="protein sequence ID" value="SOH03465.1"/>
    <property type="molecule type" value="Genomic_DNA"/>
</dbReference>
<feature type="domain" description="Succinyl-CoA synthetase-like flavodoxin" evidence="4">
    <location>
        <begin position="1"/>
        <end position="87"/>
    </location>
</feature>
<dbReference type="InterPro" id="IPR016102">
    <property type="entry name" value="Succinyl-CoA_synth-like"/>
</dbReference>
<dbReference type="PANTHER" id="PTHR43334:SF1">
    <property type="entry name" value="3-HYDROXYPROPIONATE--COA LIGASE [ADP-FORMING]"/>
    <property type="match status" value="1"/>
</dbReference>
<protein>
    <submittedName>
        <fullName evidence="5">Fragment of pimeloyl-CoA synthetase (Part 3)</fullName>
        <ecNumber evidence="5">6.2.1.14</ecNumber>
    </submittedName>
</protein>
<keyword evidence="1 5" id="KW-0436">Ligase</keyword>
<dbReference type="EC" id="6.2.1.14" evidence="5"/>
<evidence type="ECO:0000313" key="6">
    <source>
        <dbReference type="Proteomes" id="UP000221734"/>
    </source>
</evidence>
<dbReference type="Proteomes" id="UP000221734">
    <property type="component" value="Chromosome Kuenenia_stuttgartiensis_MBR1"/>
</dbReference>
<evidence type="ECO:0000256" key="2">
    <source>
        <dbReference type="ARBA" id="ARBA00022741"/>
    </source>
</evidence>
<evidence type="ECO:0000313" key="5">
    <source>
        <dbReference type="EMBL" id="SOH03465.1"/>
    </source>
</evidence>
<sequence length="88" mass="9220">MGNKADINEVDLINAMYEDENTKVILGYLEGVKNGKDFIATTGKITKKKPLIVVKSGGTAAGSKAASSHTGTLAGSERAFDAAFKQSE</sequence>
<keyword evidence="6" id="KW-1185">Reference proteome</keyword>
<reference evidence="6" key="1">
    <citation type="submission" date="2017-10" db="EMBL/GenBank/DDBJ databases">
        <authorList>
            <person name="Frank J."/>
        </authorList>
    </citation>
    <scope>NUCLEOTIDE SEQUENCE [LARGE SCALE GENOMIC DNA]</scope>
</reference>
<dbReference type="KEGG" id="kst:KSMBR1_0954"/>
<accession>A0A2C9CCU0</accession>
<keyword evidence="2" id="KW-0547">Nucleotide-binding</keyword>
<dbReference type="RefSeq" id="WP_099324299.1">
    <property type="nucleotide sequence ID" value="NZ_LT934425.1"/>
</dbReference>
<dbReference type="Gene3D" id="3.40.50.261">
    <property type="entry name" value="Succinyl-CoA synthetase domains"/>
    <property type="match status" value="1"/>
</dbReference>
<proteinExistence type="predicted"/>
<dbReference type="Pfam" id="PF13607">
    <property type="entry name" value="Succ_CoA_lig"/>
    <property type="match status" value="1"/>
</dbReference>
<evidence type="ECO:0000256" key="3">
    <source>
        <dbReference type="ARBA" id="ARBA00022840"/>
    </source>
</evidence>
<organism evidence="5 6">
    <name type="scientific">Kuenenia stuttgartiensis</name>
    <dbReference type="NCBI Taxonomy" id="174633"/>
    <lineage>
        <taxon>Bacteria</taxon>
        <taxon>Pseudomonadati</taxon>
        <taxon>Planctomycetota</taxon>
        <taxon>Candidatus Brocadiia</taxon>
        <taxon>Candidatus Brocadiales</taxon>
        <taxon>Candidatus Brocadiaceae</taxon>
        <taxon>Candidatus Kuenenia</taxon>
    </lineage>
</organism>
<dbReference type="AlphaFoldDB" id="A0A2C9CCU0"/>
<dbReference type="InterPro" id="IPR032875">
    <property type="entry name" value="Succ_CoA_lig_flav_dom"/>
</dbReference>
<keyword evidence="3" id="KW-0067">ATP-binding</keyword>
<name>A0A2C9CCU0_KUEST</name>
<gene>
    <name evidence="5" type="primary">pauA_3</name>
    <name evidence="5" type="ORF">KSMBR1_0954</name>
</gene>